<dbReference type="InterPro" id="IPR001242">
    <property type="entry name" value="Condensation_dom"/>
</dbReference>
<dbReference type="RefSeq" id="WP_264067691.1">
    <property type="nucleotide sequence ID" value="NZ_JACKTY010000028.1"/>
</dbReference>
<evidence type="ECO:0000313" key="2">
    <source>
        <dbReference type="EMBL" id="MCV7226815.1"/>
    </source>
</evidence>
<evidence type="ECO:0000313" key="3">
    <source>
        <dbReference type="Proteomes" id="UP001526201"/>
    </source>
</evidence>
<sequence length="480" mass="52934">MVQLTAIQHWVDAPGSVVSWGPSPASVKKLSAAPVSDVPASYQQDQHIRSFREHTANGLEMARLLIPAWNVPGRCDIRAMTYVINAYLRRHDTYRSWFEFADDDSIVRHTATNPDDIQFVATRHGEMTSGQWRDHILATPTPLEWDCFRFGVIQRADHFTLYVSVDHLHGDAMLMVPLFVELHMNYTALVEGGAPIRLTETASYHDYCVRQREYTSGLTLQSPEVRGWIDFFENNAGSLPKFPLPLGDPSVHCLGDLLTVELMDAHETDRFELACTAVGARFIGGVFACAAIAECELSGTADYHVITPTTTRTTQEEFATTGWYTGLVPISVPVVGRSFGEVARAAQASFDSGMDMSNVPFERVFELAESLPHIKKPGSGVPMLSYLDIGLPPLNPVVMSYWQRLNGRIYCDLGAAKQIGIWVNRREAGTTVTVAYPDNPIARESTSRFVDAMKAVFLEIADGRYAPAVLAGAGAAGYGQ</sequence>
<proteinExistence type="predicted"/>
<dbReference type="EMBL" id="JACKTY010000028">
    <property type="protein sequence ID" value="MCV7226815.1"/>
    <property type="molecule type" value="Genomic_DNA"/>
</dbReference>
<dbReference type="Proteomes" id="UP001526201">
    <property type="component" value="Unassembled WGS sequence"/>
</dbReference>
<dbReference type="Gene3D" id="3.30.559.10">
    <property type="entry name" value="Chloramphenicol acetyltransferase-like domain"/>
    <property type="match status" value="1"/>
</dbReference>
<comment type="caution">
    <text evidence="2">The sequence shown here is derived from an EMBL/GenBank/DDBJ whole genome shotgun (WGS) entry which is preliminary data.</text>
</comment>
<keyword evidence="3" id="KW-1185">Reference proteome</keyword>
<dbReference type="GO" id="GO:0016746">
    <property type="term" value="F:acyltransferase activity"/>
    <property type="evidence" value="ECO:0007669"/>
    <property type="project" value="UniProtKB-KW"/>
</dbReference>
<name>A0ABT3CBF6_9MYCO</name>
<protein>
    <submittedName>
        <fullName evidence="2">Acyltransferase</fullName>
    </submittedName>
</protein>
<feature type="domain" description="Condensation" evidence="1">
    <location>
        <begin position="71"/>
        <end position="366"/>
    </location>
</feature>
<keyword evidence="2" id="KW-0012">Acyltransferase</keyword>
<dbReference type="Pfam" id="PF00668">
    <property type="entry name" value="Condensation"/>
    <property type="match status" value="1"/>
</dbReference>
<organism evidence="2 3">
    <name type="scientific">Mycolicibacterium komossense</name>
    <dbReference type="NCBI Taxonomy" id="1779"/>
    <lineage>
        <taxon>Bacteria</taxon>
        <taxon>Bacillati</taxon>
        <taxon>Actinomycetota</taxon>
        <taxon>Actinomycetes</taxon>
        <taxon>Mycobacteriales</taxon>
        <taxon>Mycobacteriaceae</taxon>
        <taxon>Mycolicibacterium</taxon>
    </lineage>
</organism>
<accession>A0ABT3CBF6</accession>
<evidence type="ECO:0000259" key="1">
    <source>
        <dbReference type="Pfam" id="PF00668"/>
    </source>
</evidence>
<gene>
    <name evidence="2" type="ORF">H7J73_12335</name>
</gene>
<dbReference type="Gene3D" id="3.30.559.30">
    <property type="entry name" value="Nonribosomal peptide synthetase, condensation domain"/>
    <property type="match status" value="1"/>
</dbReference>
<reference evidence="2 3" key="1">
    <citation type="journal article" date="2022" name="BMC Genomics">
        <title>Comparative genome analysis of mycobacteria focusing on tRNA and non-coding RNA.</title>
        <authorList>
            <person name="Behra P.R.K."/>
            <person name="Pettersson B.M.F."/>
            <person name="Ramesh M."/>
            <person name="Das S."/>
            <person name="Dasgupta S."/>
            <person name="Kirsebom L.A."/>
        </authorList>
    </citation>
    <scope>NUCLEOTIDE SEQUENCE [LARGE SCALE GENOMIC DNA]</scope>
    <source>
        <strain evidence="2 3">DSM 44078</strain>
    </source>
</reference>
<dbReference type="SUPFAM" id="SSF52777">
    <property type="entry name" value="CoA-dependent acyltransferases"/>
    <property type="match status" value="2"/>
</dbReference>
<dbReference type="InterPro" id="IPR023213">
    <property type="entry name" value="CAT-like_dom_sf"/>
</dbReference>
<keyword evidence="2" id="KW-0808">Transferase</keyword>